<dbReference type="EMBL" id="RAPN01000006">
    <property type="protein sequence ID" value="RKD85022.1"/>
    <property type="molecule type" value="Genomic_DNA"/>
</dbReference>
<evidence type="ECO:0000313" key="3">
    <source>
        <dbReference type="Proteomes" id="UP000283387"/>
    </source>
</evidence>
<dbReference type="Gene3D" id="2.40.128.410">
    <property type="match status" value="1"/>
</dbReference>
<comment type="caution">
    <text evidence="2">The sequence shown here is derived from an EMBL/GenBank/DDBJ whole genome shotgun (WGS) entry which is preliminary data.</text>
</comment>
<name>A0A419VU82_9BACT</name>
<organism evidence="2 3">
    <name type="scientific">Mangrovibacterium diazotrophicum</name>
    <dbReference type="NCBI Taxonomy" id="1261403"/>
    <lineage>
        <taxon>Bacteria</taxon>
        <taxon>Pseudomonadati</taxon>
        <taxon>Bacteroidota</taxon>
        <taxon>Bacteroidia</taxon>
        <taxon>Marinilabiliales</taxon>
        <taxon>Prolixibacteraceae</taxon>
        <taxon>Mangrovibacterium</taxon>
    </lineage>
</organism>
<evidence type="ECO:0000256" key="1">
    <source>
        <dbReference type="SAM" id="SignalP"/>
    </source>
</evidence>
<proteinExistence type="predicted"/>
<dbReference type="Proteomes" id="UP000283387">
    <property type="component" value="Unassembled WGS sequence"/>
</dbReference>
<dbReference type="OrthoDB" id="1121178at2"/>
<dbReference type="InterPro" id="IPR025347">
    <property type="entry name" value="DUF4251"/>
</dbReference>
<accession>A0A419VU82</accession>
<sequence length="186" mass="19845">MKHLLSLSLILTVCLLANSANAQEQDKKSKKQAKKEERAKIEQQNIAMVALAIDSSAYVLEADRLQSKRGVTINVPSNLNFIAVHGESAFIQIGSNSAVGTNGVGGVSVDARITKMEVKKNPKNGGYSIQMTCMSSAGIYDINISSNADGQAVTATIGSTRSGKLTYLGQIVPLPLSRVYKGTPRY</sequence>
<keyword evidence="3" id="KW-1185">Reference proteome</keyword>
<protein>
    <submittedName>
        <fullName evidence="2">Uncharacterized protein DUF4251</fullName>
    </submittedName>
</protein>
<keyword evidence="1" id="KW-0732">Signal</keyword>
<feature type="signal peptide" evidence="1">
    <location>
        <begin position="1"/>
        <end position="22"/>
    </location>
</feature>
<dbReference type="AlphaFoldDB" id="A0A419VU82"/>
<feature type="chain" id="PRO_5019210315" evidence="1">
    <location>
        <begin position="23"/>
        <end position="186"/>
    </location>
</feature>
<gene>
    <name evidence="2" type="ORF">BC643_4541</name>
</gene>
<dbReference type="Pfam" id="PF14059">
    <property type="entry name" value="DUF4251"/>
    <property type="match status" value="1"/>
</dbReference>
<reference evidence="2 3" key="1">
    <citation type="submission" date="2018-09" db="EMBL/GenBank/DDBJ databases">
        <title>Genomic Encyclopedia of Archaeal and Bacterial Type Strains, Phase II (KMG-II): from individual species to whole genera.</title>
        <authorList>
            <person name="Goeker M."/>
        </authorList>
    </citation>
    <scope>NUCLEOTIDE SEQUENCE [LARGE SCALE GENOMIC DNA]</scope>
    <source>
        <strain evidence="2 3">DSM 27148</strain>
    </source>
</reference>
<evidence type="ECO:0000313" key="2">
    <source>
        <dbReference type="EMBL" id="RKD85022.1"/>
    </source>
</evidence>
<dbReference type="RefSeq" id="WP_120275644.1">
    <property type="nucleotide sequence ID" value="NZ_RAPN01000006.1"/>
</dbReference>